<dbReference type="PANTHER" id="PTHR47219">
    <property type="entry name" value="RAB GTPASE-ACTIVATING PROTEIN 1-LIKE"/>
    <property type="match status" value="1"/>
</dbReference>
<dbReference type="InterPro" id="IPR050302">
    <property type="entry name" value="Rab_GAP_TBC_domain"/>
</dbReference>
<dbReference type="RefSeq" id="XP_004261236.1">
    <property type="nucleotide sequence ID" value="XM_004261188.1"/>
</dbReference>
<dbReference type="PANTHER" id="PTHR47219:SF9">
    <property type="entry name" value="GTPASE ACTIVATING PROTEIN AND CENTROSOME-ASSOCIATED, ISOFORM B"/>
    <property type="match status" value="1"/>
</dbReference>
<dbReference type="OMA" id="FCFYSET"/>
<dbReference type="GeneID" id="14893451"/>
<gene>
    <name evidence="2" type="ORF">EIN_047680</name>
</gene>
<reference evidence="2 3" key="1">
    <citation type="submission" date="2012-10" db="EMBL/GenBank/DDBJ databases">
        <authorList>
            <person name="Zafar N."/>
            <person name="Inman J."/>
            <person name="Hall N."/>
            <person name="Lorenzi H."/>
            <person name="Caler E."/>
        </authorList>
    </citation>
    <scope>NUCLEOTIDE SEQUENCE [LARGE SCALE GENOMIC DNA]</scope>
    <source>
        <strain evidence="2 3">IP1</strain>
    </source>
</reference>
<dbReference type="KEGG" id="eiv:EIN_047680"/>
<dbReference type="Proteomes" id="UP000014680">
    <property type="component" value="Unassembled WGS sequence"/>
</dbReference>
<dbReference type="EMBL" id="KB206215">
    <property type="protein sequence ID" value="ELP94465.1"/>
    <property type="molecule type" value="Genomic_DNA"/>
</dbReference>
<feature type="domain" description="Rab-GAP TBC" evidence="1">
    <location>
        <begin position="48"/>
        <end position="243"/>
    </location>
</feature>
<dbReference type="GO" id="GO:0005096">
    <property type="term" value="F:GTPase activator activity"/>
    <property type="evidence" value="ECO:0007669"/>
    <property type="project" value="TreeGrafter"/>
</dbReference>
<keyword evidence="3" id="KW-1185">Reference proteome</keyword>
<accession>A0A0A1UH27</accession>
<name>A0A0A1UH27_ENTIV</name>
<dbReference type="AlphaFoldDB" id="A0A0A1UH27"/>
<dbReference type="VEuPathDB" id="AmoebaDB:EIN_047680"/>
<evidence type="ECO:0000259" key="1">
    <source>
        <dbReference type="PROSITE" id="PS50086"/>
    </source>
</evidence>
<dbReference type="InterPro" id="IPR000195">
    <property type="entry name" value="Rab-GAP-TBC_dom"/>
</dbReference>
<dbReference type="SMART" id="SM00164">
    <property type="entry name" value="TBC"/>
    <property type="match status" value="1"/>
</dbReference>
<evidence type="ECO:0000313" key="3">
    <source>
        <dbReference type="Proteomes" id="UP000014680"/>
    </source>
</evidence>
<proteinExistence type="predicted"/>
<dbReference type="Gene3D" id="1.10.8.270">
    <property type="entry name" value="putative rabgap domain of human tbc1 domain family member 14 like domains"/>
    <property type="match status" value="1"/>
</dbReference>
<dbReference type="GO" id="GO:0031267">
    <property type="term" value="F:small GTPase binding"/>
    <property type="evidence" value="ECO:0007669"/>
    <property type="project" value="TreeGrafter"/>
</dbReference>
<dbReference type="Pfam" id="PF00566">
    <property type="entry name" value="RabGAP-TBC"/>
    <property type="match status" value="1"/>
</dbReference>
<dbReference type="OrthoDB" id="294251at2759"/>
<dbReference type="InterPro" id="IPR035969">
    <property type="entry name" value="Rab-GAP_TBC_sf"/>
</dbReference>
<dbReference type="Gene3D" id="1.10.472.80">
    <property type="entry name" value="Ypt/Rab-GAP domain of gyp1p, domain 3"/>
    <property type="match status" value="1"/>
</dbReference>
<organism evidence="2 3">
    <name type="scientific">Entamoeba invadens IP1</name>
    <dbReference type="NCBI Taxonomy" id="370355"/>
    <lineage>
        <taxon>Eukaryota</taxon>
        <taxon>Amoebozoa</taxon>
        <taxon>Evosea</taxon>
        <taxon>Archamoebae</taxon>
        <taxon>Mastigamoebida</taxon>
        <taxon>Entamoebidae</taxon>
        <taxon>Entamoeba</taxon>
    </lineage>
</organism>
<dbReference type="PROSITE" id="PS50086">
    <property type="entry name" value="TBC_RABGAP"/>
    <property type="match status" value="1"/>
</dbReference>
<sequence>MGAVESETPTQTYPTQIDYSTYPPARVFDEWEDIEMKSPAFIRRFVKNVDTSTRLEYWRKMANPEQYTLKNPDLFQTLCVQAETRKIADEEFKMLCDKIDMDVNRTFPNDPLMTEDKRLDLRDILRSFALLVPKTGYCQGMSFLAGQILLITDIPEDSLWIFTFFMKDLNLYGLFSDGLPLLNFAVYCIEWVVNTRITSLAKYLQQKDAPLVLVVGQWLTALFSINFQRDVTLKIWDMFLLEGFVWLVKVSAAFLLIHSDLFNGQIEDIIINLRQTTAKDNWRDVARFADAIVFGEKELKLCKTNFDQNNSQ</sequence>
<protein>
    <submittedName>
        <fullName evidence="2">Growth hormone-regulated TBC protein, putative</fullName>
    </submittedName>
</protein>
<dbReference type="SUPFAM" id="SSF47923">
    <property type="entry name" value="Ypt/Rab-GAP domain of gyp1p"/>
    <property type="match status" value="2"/>
</dbReference>
<evidence type="ECO:0000313" key="2">
    <source>
        <dbReference type="EMBL" id="ELP94465.1"/>
    </source>
</evidence>